<feature type="domain" description="C-type lectin" evidence="2">
    <location>
        <begin position="14"/>
        <end position="111"/>
    </location>
</feature>
<dbReference type="AlphaFoldDB" id="A0AAF3EGN0"/>
<dbReference type="Proteomes" id="UP000887575">
    <property type="component" value="Unassembled WGS sequence"/>
</dbReference>
<protein>
    <recommendedName>
        <fullName evidence="2">C-type lectin domain-containing protein</fullName>
    </recommendedName>
</protein>
<keyword evidence="1" id="KW-1015">Disulfide bond</keyword>
<dbReference type="InterPro" id="IPR016186">
    <property type="entry name" value="C-type_lectin-like/link_sf"/>
</dbReference>
<keyword evidence="3" id="KW-1185">Reference proteome</keyword>
<name>A0AAF3EGN0_9BILA</name>
<dbReference type="SUPFAM" id="SSF56436">
    <property type="entry name" value="C-type lectin-like"/>
    <property type="match status" value="2"/>
</dbReference>
<sequence length="272" mass="30799">MYAKVNGTALATDWRTAYFYCNEQQGTLLSIHNTFQNNLLADLQKNVTGYDAEFWLGAFLDANGSWAWTDDTPFDYQRFQSSANGDFATLDSRDRLWKKRTMMQNKNFFCTSSVLPMSTPSNLTTQPPQNCRDGWQYSPETGFQYLVLYDTRVSDAEAICQSQGGHLASIHSKAENDFIAGLCCENGCDNLSHDGDLGWYLVGGKLINGTVQWIDGSPSDYQQNSCYGYANGNWLRITNYDLNCNFTFCGRGSWSFEGYDWNIAPYTICKKK</sequence>
<evidence type="ECO:0000313" key="3">
    <source>
        <dbReference type="Proteomes" id="UP000887575"/>
    </source>
</evidence>
<reference evidence="4" key="1">
    <citation type="submission" date="2024-02" db="UniProtKB">
        <authorList>
            <consortium name="WormBaseParasite"/>
        </authorList>
    </citation>
    <scope>IDENTIFICATION</scope>
</reference>
<evidence type="ECO:0000259" key="2">
    <source>
        <dbReference type="PROSITE" id="PS50041"/>
    </source>
</evidence>
<evidence type="ECO:0000256" key="1">
    <source>
        <dbReference type="ARBA" id="ARBA00023157"/>
    </source>
</evidence>
<dbReference type="Gene3D" id="3.10.100.10">
    <property type="entry name" value="Mannose-Binding Protein A, subunit A"/>
    <property type="match status" value="2"/>
</dbReference>
<feature type="domain" description="C-type lectin" evidence="2">
    <location>
        <begin position="154"/>
        <end position="255"/>
    </location>
</feature>
<dbReference type="PANTHER" id="PTHR22991:SF40">
    <property type="entry name" value="PROTEIN CBG13490"/>
    <property type="match status" value="1"/>
</dbReference>
<dbReference type="InterPro" id="IPR016187">
    <property type="entry name" value="CTDL_fold"/>
</dbReference>
<dbReference type="InterPro" id="IPR050976">
    <property type="entry name" value="Snaclec"/>
</dbReference>
<dbReference type="SMART" id="SM00034">
    <property type="entry name" value="CLECT"/>
    <property type="match status" value="2"/>
</dbReference>
<evidence type="ECO:0000313" key="4">
    <source>
        <dbReference type="WBParaSite" id="MBELARI_LOCUS13131"/>
    </source>
</evidence>
<dbReference type="PROSITE" id="PS50041">
    <property type="entry name" value="C_TYPE_LECTIN_2"/>
    <property type="match status" value="2"/>
</dbReference>
<accession>A0AAF3EGN0</accession>
<dbReference type="InterPro" id="IPR001304">
    <property type="entry name" value="C-type_lectin-like"/>
</dbReference>
<dbReference type="Pfam" id="PF00059">
    <property type="entry name" value="Lectin_C"/>
    <property type="match status" value="2"/>
</dbReference>
<dbReference type="CDD" id="cd00037">
    <property type="entry name" value="CLECT"/>
    <property type="match status" value="2"/>
</dbReference>
<dbReference type="PANTHER" id="PTHR22991">
    <property type="entry name" value="PROTEIN CBG13490"/>
    <property type="match status" value="1"/>
</dbReference>
<proteinExistence type="predicted"/>
<organism evidence="3 4">
    <name type="scientific">Mesorhabditis belari</name>
    <dbReference type="NCBI Taxonomy" id="2138241"/>
    <lineage>
        <taxon>Eukaryota</taxon>
        <taxon>Metazoa</taxon>
        <taxon>Ecdysozoa</taxon>
        <taxon>Nematoda</taxon>
        <taxon>Chromadorea</taxon>
        <taxon>Rhabditida</taxon>
        <taxon>Rhabditina</taxon>
        <taxon>Rhabditomorpha</taxon>
        <taxon>Rhabditoidea</taxon>
        <taxon>Rhabditidae</taxon>
        <taxon>Mesorhabditinae</taxon>
        <taxon>Mesorhabditis</taxon>
    </lineage>
</organism>
<dbReference type="WBParaSite" id="MBELARI_LOCUS13131">
    <property type="protein sequence ID" value="MBELARI_LOCUS13131"/>
    <property type="gene ID" value="MBELARI_LOCUS13131"/>
</dbReference>